<keyword evidence="2" id="KW-1185">Reference proteome</keyword>
<dbReference type="EMBL" id="JAUYZG010000024">
    <property type="protein sequence ID" value="KAK2869715.1"/>
    <property type="molecule type" value="Genomic_DNA"/>
</dbReference>
<evidence type="ECO:0000313" key="1">
    <source>
        <dbReference type="EMBL" id="KAK2869715.1"/>
    </source>
</evidence>
<name>A0AA88P1D2_9TELE</name>
<reference evidence="1" key="1">
    <citation type="submission" date="2023-08" db="EMBL/GenBank/DDBJ databases">
        <title>Chromosome-level Genome Assembly of mud carp (Cirrhinus molitorella).</title>
        <authorList>
            <person name="Liu H."/>
        </authorList>
    </citation>
    <scope>NUCLEOTIDE SEQUENCE</scope>
    <source>
        <strain evidence="1">Prfri</strain>
        <tissue evidence="1">Muscle</tissue>
    </source>
</reference>
<evidence type="ECO:0000313" key="2">
    <source>
        <dbReference type="Proteomes" id="UP001187343"/>
    </source>
</evidence>
<comment type="caution">
    <text evidence="1">The sequence shown here is derived from an EMBL/GenBank/DDBJ whole genome shotgun (WGS) entry which is preliminary data.</text>
</comment>
<accession>A0AA88P1D2</accession>
<dbReference type="Proteomes" id="UP001187343">
    <property type="component" value="Unassembled WGS sequence"/>
</dbReference>
<proteinExistence type="predicted"/>
<sequence>MANNSSRAGGSLIYISSMPPDSSALPLRDLEISASVGRPHGASLIAQSSNVSHCSSVSLMAVILTELYNGVCGLGNLHETGRQLVANLKKTFLRGVVSRSVSRGPGSSALNNETSQ</sequence>
<protein>
    <submittedName>
        <fullName evidence="1">Uncharacterized protein</fullName>
    </submittedName>
</protein>
<dbReference type="AlphaFoldDB" id="A0AA88P1D2"/>
<gene>
    <name evidence="1" type="ORF">Q8A67_024107</name>
</gene>
<organism evidence="1 2">
    <name type="scientific">Cirrhinus molitorella</name>
    <name type="common">mud carp</name>
    <dbReference type="NCBI Taxonomy" id="172907"/>
    <lineage>
        <taxon>Eukaryota</taxon>
        <taxon>Metazoa</taxon>
        <taxon>Chordata</taxon>
        <taxon>Craniata</taxon>
        <taxon>Vertebrata</taxon>
        <taxon>Euteleostomi</taxon>
        <taxon>Actinopterygii</taxon>
        <taxon>Neopterygii</taxon>
        <taxon>Teleostei</taxon>
        <taxon>Ostariophysi</taxon>
        <taxon>Cypriniformes</taxon>
        <taxon>Cyprinidae</taxon>
        <taxon>Labeoninae</taxon>
        <taxon>Labeonini</taxon>
        <taxon>Cirrhinus</taxon>
    </lineage>
</organism>